<dbReference type="Pfam" id="PF09361">
    <property type="entry name" value="Phasin_2"/>
    <property type="match status" value="1"/>
</dbReference>
<protein>
    <submittedName>
        <fullName evidence="3">Phasin family protein</fullName>
    </submittedName>
</protein>
<feature type="compositionally biased region" description="Low complexity" evidence="1">
    <location>
        <begin position="1"/>
        <end position="24"/>
    </location>
</feature>
<accession>A0A1U7JCD6</accession>
<dbReference type="InterPro" id="IPR010127">
    <property type="entry name" value="Phasin_subfam-1"/>
</dbReference>
<feature type="domain" description="Phasin" evidence="2">
    <location>
        <begin position="59"/>
        <end position="156"/>
    </location>
</feature>
<organism evidence="3 4">
    <name type="scientific">Pseudovibrio exalbescens</name>
    <dbReference type="NCBI Taxonomy" id="197461"/>
    <lineage>
        <taxon>Bacteria</taxon>
        <taxon>Pseudomonadati</taxon>
        <taxon>Pseudomonadota</taxon>
        <taxon>Alphaproteobacteria</taxon>
        <taxon>Hyphomicrobiales</taxon>
        <taxon>Stappiaceae</taxon>
        <taxon>Pseudovibrio</taxon>
    </lineage>
</organism>
<dbReference type="RefSeq" id="WP_028482166.1">
    <property type="nucleotide sequence ID" value="NZ_LVVZ01000049.1"/>
</dbReference>
<keyword evidence="4" id="KW-1185">Reference proteome</keyword>
<dbReference type="OrthoDB" id="8479257at2"/>
<evidence type="ECO:0000313" key="4">
    <source>
        <dbReference type="Proteomes" id="UP000185783"/>
    </source>
</evidence>
<comment type="caution">
    <text evidence="3">The sequence shown here is derived from an EMBL/GenBank/DDBJ whole genome shotgun (WGS) entry which is preliminary data.</text>
</comment>
<evidence type="ECO:0000313" key="3">
    <source>
        <dbReference type="EMBL" id="OKL42354.1"/>
    </source>
</evidence>
<dbReference type="InterPro" id="IPR018968">
    <property type="entry name" value="Phasin"/>
</dbReference>
<dbReference type="EMBL" id="LVVZ01000049">
    <property type="protein sequence ID" value="OKL42354.1"/>
    <property type="molecule type" value="Genomic_DNA"/>
</dbReference>
<sequence length="167" mass="18219">MSETTTATSKTAAKTRTAKASASKTAEKEVPSMSTVEMPAVFREMTEKSVDSAREAYAKFKDASEEATGRMEETLEATRDGLSEMNIKAIDAAQENTNAMFAHMKDMFGAKTLSEAIELQSTFARKQYEAMTSQAKDIQETAAKLTNSMSEPAKAAFEKAMKESKVL</sequence>
<dbReference type="Proteomes" id="UP000185783">
    <property type="component" value="Unassembled WGS sequence"/>
</dbReference>
<name>A0A1U7JCD6_9HYPH</name>
<dbReference type="STRING" id="197461.A3843_00615"/>
<gene>
    <name evidence="3" type="ORF">A3843_00615</name>
</gene>
<dbReference type="AlphaFoldDB" id="A0A1U7JCD6"/>
<evidence type="ECO:0000256" key="1">
    <source>
        <dbReference type="SAM" id="MobiDB-lite"/>
    </source>
</evidence>
<reference evidence="3 4" key="1">
    <citation type="submission" date="2016-03" db="EMBL/GenBank/DDBJ databases">
        <title>Genome sequence of Nesiotobacter sp. nov., a moderately halophilic alphaproteobacterium isolated from the Yellow Sea, China.</title>
        <authorList>
            <person name="Zhang G."/>
            <person name="Zhang R."/>
        </authorList>
    </citation>
    <scope>NUCLEOTIDE SEQUENCE [LARGE SCALE GENOMIC DNA]</scope>
    <source>
        <strain evidence="3 4">WB1-6</strain>
    </source>
</reference>
<feature type="region of interest" description="Disordered" evidence="1">
    <location>
        <begin position="1"/>
        <end position="38"/>
    </location>
</feature>
<evidence type="ECO:0000259" key="2">
    <source>
        <dbReference type="Pfam" id="PF09361"/>
    </source>
</evidence>
<proteinExistence type="predicted"/>
<dbReference type="NCBIfam" id="TIGR01841">
    <property type="entry name" value="phasin"/>
    <property type="match status" value="1"/>
</dbReference>